<evidence type="ECO:0008006" key="3">
    <source>
        <dbReference type="Google" id="ProtNLM"/>
    </source>
</evidence>
<evidence type="ECO:0000313" key="2">
    <source>
        <dbReference type="Proteomes" id="UP000271469"/>
    </source>
</evidence>
<name>A0A3G8JSB6_9ACTN</name>
<proteinExistence type="predicted"/>
<organism evidence="1 2">
    <name type="scientific">Gordonia insulae</name>
    <dbReference type="NCBI Taxonomy" id="2420509"/>
    <lineage>
        <taxon>Bacteria</taxon>
        <taxon>Bacillati</taxon>
        <taxon>Actinomycetota</taxon>
        <taxon>Actinomycetes</taxon>
        <taxon>Mycobacteriales</taxon>
        <taxon>Gordoniaceae</taxon>
        <taxon>Gordonia</taxon>
    </lineage>
</organism>
<dbReference type="AlphaFoldDB" id="A0A3G8JSB6"/>
<dbReference type="PANTHER" id="PTHR36503">
    <property type="entry name" value="BLR2520 PROTEIN"/>
    <property type="match status" value="1"/>
</dbReference>
<dbReference type="KEGG" id="gom:D7316_04217"/>
<evidence type="ECO:0000313" key="1">
    <source>
        <dbReference type="EMBL" id="AZG47605.1"/>
    </source>
</evidence>
<sequence length="213" mass="22298">MDRPGGPSVVRMTSITSITLDVPDISAARIFYDKAFGLGDQIRFRTAQAPTVGFRGYVLSLVVADPAVVDSLVHPALDAGATELKPVKKSFWGYGGVVAAPDGSIWKVASSSKKDTGAPARQIDDIVFLIGADDVAASKQFYVDHGLAVAKSFGRKYVEFEGAPGSVKLALYGRRAAAKDAGVDADGSGSHRLTVGSSAGAFTDPDGFEWEAE</sequence>
<gene>
    <name evidence="1" type="ORF">D7316_04217</name>
</gene>
<dbReference type="Proteomes" id="UP000271469">
    <property type="component" value="Chromosome"/>
</dbReference>
<accession>A0A3G8JSB6</accession>
<dbReference type="SUPFAM" id="SSF54593">
    <property type="entry name" value="Glyoxalase/Bleomycin resistance protein/Dihydroxybiphenyl dioxygenase"/>
    <property type="match status" value="1"/>
</dbReference>
<dbReference type="Gene3D" id="3.10.180.10">
    <property type="entry name" value="2,3-Dihydroxybiphenyl 1,2-Dioxygenase, domain 1"/>
    <property type="match status" value="2"/>
</dbReference>
<dbReference type="PANTHER" id="PTHR36503:SF1">
    <property type="entry name" value="BLR2520 PROTEIN"/>
    <property type="match status" value="1"/>
</dbReference>
<protein>
    <recommendedName>
        <fullName evidence="3">VOC domain-containing protein</fullName>
    </recommendedName>
</protein>
<dbReference type="InterPro" id="IPR029068">
    <property type="entry name" value="Glyas_Bleomycin-R_OHBP_Dase"/>
</dbReference>
<dbReference type="EMBL" id="CP033972">
    <property type="protein sequence ID" value="AZG47605.1"/>
    <property type="molecule type" value="Genomic_DNA"/>
</dbReference>
<reference evidence="1 2" key="1">
    <citation type="submission" date="2018-11" db="EMBL/GenBank/DDBJ databases">
        <title>Gordonia insulae sp. nov., isolated from an island soil.</title>
        <authorList>
            <person name="Kim Y.S."/>
            <person name="Kim S.B."/>
        </authorList>
    </citation>
    <scope>NUCLEOTIDE SEQUENCE [LARGE SCALE GENOMIC DNA]</scope>
    <source>
        <strain evidence="1 2">MMS17-SY073</strain>
    </source>
</reference>
<keyword evidence="2" id="KW-1185">Reference proteome</keyword>